<dbReference type="Proteomes" id="UP000716291">
    <property type="component" value="Unassembled WGS sequence"/>
</dbReference>
<dbReference type="AlphaFoldDB" id="A0A9P6WUS0"/>
<evidence type="ECO:0000256" key="1">
    <source>
        <dbReference type="SAM" id="MobiDB-lite"/>
    </source>
</evidence>
<feature type="region of interest" description="Disordered" evidence="1">
    <location>
        <begin position="74"/>
        <end position="150"/>
    </location>
</feature>
<protein>
    <submittedName>
        <fullName evidence="2">Uncharacterized protein</fullName>
    </submittedName>
</protein>
<name>A0A9P6WUS0_RHIOR</name>
<organism evidence="2 3">
    <name type="scientific">Rhizopus oryzae</name>
    <name type="common">Mucormycosis agent</name>
    <name type="synonym">Rhizopus arrhizus var. delemar</name>
    <dbReference type="NCBI Taxonomy" id="64495"/>
    <lineage>
        <taxon>Eukaryota</taxon>
        <taxon>Fungi</taxon>
        <taxon>Fungi incertae sedis</taxon>
        <taxon>Mucoromycota</taxon>
        <taxon>Mucoromycotina</taxon>
        <taxon>Mucoromycetes</taxon>
        <taxon>Mucorales</taxon>
        <taxon>Mucorineae</taxon>
        <taxon>Rhizopodaceae</taxon>
        <taxon>Rhizopus</taxon>
    </lineage>
</organism>
<dbReference type="EMBL" id="JAANQT010007174">
    <property type="protein sequence ID" value="KAG1288664.1"/>
    <property type="molecule type" value="Genomic_DNA"/>
</dbReference>
<keyword evidence="3" id="KW-1185">Reference proteome</keyword>
<evidence type="ECO:0000313" key="3">
    <source>
        <dbReference type="Proteomes" id="UP000716291"/>
    </source>
</evidence>
<sequence>MTYIAGDRPDDLEFKDNAALRERVLAYMNEAVRREFSEAGYQLLNAPAPHALRIRAAITGTPPRPPATAMIGAAAHRGFGARRQPERVADRGAGHRHRQQSSAGPQAHGRRRAHGDRRLGAPGAPAVRPQLAGRNTLNGKARRAATPDPR</sequence>
<dbReference type="Pfam" id="PF11769">
    <property type="entry name" value="DUF3313"/>
    <property type="match status" value="1"/>
</dbReference>
<dbReference type="InterPro" id="IPR021747">
    <property type="entry name" value="DUF3313"/>
</dbReference>
<evidence type="ECO:0000313" key="2">
    <source>
        <dbReference type="EMBL" id="KAG1288664.1"/>
    </source>
</evidence>
<feature type="compositionally biased region" description="Basic and acidic residues" evidence="1">
    <location>
        <begin position="83"/>
        <end position="93"/>
    </location>
</feature>
<comment type="caution">
    <text evidence="2">The sequence shown here is derived from an EMBL/GenBank/DDBJ whole genome shotgun (WGS) entry which is preliminary data.</text>
</comment>
<proteinExistence type="predicted"/>
<accession>A0A9P6WUS0</accession>
<gene>
    <name evidence="2" type="ORF">G6F64_014083</name>
</gene>
<reference evidence="2" key="1">
    <citation type="journal article" date="2020" name="Microb. Genom.">
        <title>Genetic diversity of clinical and environmental Mucorales isolates obtained from an investigation of mucormycosis cases among solid organ transplant recipients.</title>
        <authorList>
            <person name="Nguyen M.H."/>
            <person name="Kaul D."/>
            <person name="Muto C."/>
            <person name="Cheng S.J."/>
            <person name="Richter R.A."/>
            <person name="Bruno V.M."/>
            <person name="Liu G."/>
            <person name="Beyhan S."/>
            <person name="Sundermann A.J."/>
            <person name="Mounaud S."/>
            <person name="Pasculle A.W."/>
            <person name="Nierman W.C."/>
            <person name="Driscoll E."/>
            <person name="Cumbie R."/>
            <person name="Clancy C.J."/>
            <person name="Dupont C.L."/>
        </authorList>
    </citation>
    <scope>NUCLEOTIDE SEQUENCE</scope>
    <source>
        <strain evidence="2">GL11</strain>
    </source>
</reference>